<evidence type="ECO:0000256" key="1">
    <source>
        <dbReference type="SAM" id="MobiDB-lite"/>
    </source>
</evidence>
<reference evidence="2" key="1">
    <citation type="journal article" date="2022" name="bioRxiv">
        <title>Unlocking the hidden genetic diversity of varicosaviruses, the neglected plant rhabdoviruses.</title>
        <authorList>
            <person name="Bejerman N."/>
            <person name="Dietzgen R.G."/>
            <person name="Debat H."/>
        </authorList>
    </citation>
    <scope>NUCLEOTIDE SEQUENCE</scope>
</reference>
<organism evidence="2">
    <name type="scientific">Cucumis virus 1</name>
    <dbReference type="NCBI Taxonomy" id="2977964"/>
    <lineage>
        <taxon>Viruses</taxon>
        <taxon>Riboviria</taxon>
        <taxon>Orthornavirae</taxon>
        <taxon>Negarnaviricota</taxon>
        <taxon>Haploviricotina</taxon>
        <taxon>Monjiviricetes</taxon>
        <taxon>Mononegavirales</taxon>
        <taxon>Rhabdoviridae</taxon>
        <taxon>Betarhabdovirinae</taxon>
        <taxon>Varicosavirus</taxon>
        <taxon>Varicosavirus cucumis</taxon>
    </lineage>
</organism>
<name>A0A9N6YJK0_9RHAB</name>
<dbReference type="EMBL" id="BK061762">
    <property type="protein sequence ID" value="DAZ90698.1"/>
    <property type="molecule type" value="Viral_cRNA"/>
</dbReference>
<accession>A0A9N6YJK0</accession>
<sequence length="404" mass="44708">MKKVSTLFPKKQKMVKSASEVKPGSRKVVKLADAKSEGGSVSSIKCVPTRHMAPLDAKYQVPPEILNKLDTIDNDVVKTIGTQYNIYSGGLFDTPDDEDEPDCLGKELETTELYKVETTNIDVVQKAETQTSIEQGVEAINLKLQSLVIQESNIKSDAKDPETTKDSETSVIKDDSQITEQPEDDKPVNSVKIEEEDNILMTNEEEAAVNEAGKRYQMSKRDMKMFLLGYRSKADYNNILISKTSHSLEENAQQLRALVSNSKVLQKTLFSDLKATLAELSVLSGALGTRLQAIPEEVEDEDQDQNANSNQPQEDQEFDVLMTVAMRLSSIEGELLTITTIATELGIREDEIDMDNLVNNCESIYGRLDPLIKAISTGVDIIEFCGGLDSAKLYVLSMINNPCP</sequence>
<feature type="region of interest" description="Disordered" evidence="1">
    <location>
        <begin position="155"/>
        <end position="188"/>
    </location>
</feature>
<proteinExistence type="predicted"/>
<feature type="compositionally biased region" description="Basic and acidic residues" evidence="1">
    <location>
        <begin position="155"/>
        <end position="176"/>
    </location>
</feature>
<evidence type="ECO:0000313" key="2">
    <source>
        <dbReference type="EMBL" id="DAZ90698.1"/>
    </source>
</evidence>
<protein>
    <submittedName>
        <fullName evidence="2">Protein 2</fullName>
    </submittedName>
</protein>